<evidence type="ECO:0000259" key="2">
    <source>
        <dbReference type="Pfam" id="PF04851"/>
    </source>
</evidence>
<dbReference type="SUPFAM" id="SSF52540">
    <property type="entry name" value="P-loop containing nucleoside triphosphate hydrolases"/>
    <property type="match status" value="1"/>
</dbReference>
<dbReference type="InterPro" id="IPR006935">
    <property type="entry name" value="Helicase/UvrB_N"/>
</dbReference>
<dbReference type="Gene3D" id="3.40.50.300">
    <property type="entry name" value="P-loop containing nucleotide triphosphate hydrolases"/>
    <property type="match status" value="1"/>
</dbReference>
<protein>
    <recommendedName>
        <fullName evidence="2">Helicase/UvrB N-terminal domain-containing protein</fullName>
    </recommendedName>
</protein>
<dbReference type="OrthoDB" id="6513042at2759"/>
<gene>
    <name evidence="3" type="ORF">COLO4_23065</name>
</gene>
<dbReference type="Proteomes" id="UP000187203">
    <property type="component" value="Unassembled WGS sequence"/>
</dbReference>
<sequence>MEDEGKVSGSNGSSYWLDACEDISCDLISDFVDFDAPIVQESVENASNQDFFGGIDHILDSIKNGGGLPPVDGNNDNSSVVNGNGTHDSIVGGECLQNEPPTISKNLCEKSVSTPNGVEKNGPESKGQDKSCDNSGSQLFDHPTKDNGVHREEKRSYDSRDRGLHSEERGGKRARTNGCKSDGQYSSRGQYCPRDRERFSAKKRVRDWDETDRRDREPARRRENYNGNRRDGRDREARGYWERDRSGSNEMVFRLGAWEADQYKGGKAANEKSQESNGDMEKEKKVEQPKEKILEEQARQYQLDVLEQAKRKNTIAFLETGAGKTLIAVLLMKSICEDLQKQNRKMLSVFLVPKVPLVYQVAKRIYNA</sequence>
<feature type="region of interest" description="Disordered" evidence="1">
    <location>
        <begin position="106"/>
        <end position="236"/>
    </location>
</feature>
<proteinExistence type="predicted"/>
<dbReference type="GO" id="GO:0003677">
    <property type="term" value="F:DNA binding"/>
    <property type="evidence" value="ECO:0007669"/>
    <property type="project" value="InterPro"/>
</dbReference>
<feature type="compositionally biased region" description="Basic and acidic residues" evidence="1">
    <location>
        <begin position="142"/>
        <end position="171"/>
    </location>
</feature>
<feature type="region of interest" description="Disordered" evidence="1">
    <location>
        <begin position="265"/>
        <end position="287"/>
    </location>
</feature>
<dbReference type="FunFam" id="3.40.50.300:FF:002433">
    <property type="entry name" value="Endoribonuclease Dicer homolog 1"/>
    <property type="match status" value="1"/>
</dbReference>
<evidence type="ECO:0000256" key="1">
    <source>
        <dbReference type="SAM" id="MobiDB-lite"/>
    </source>
</evidence>
<dbReference type="EMBL" id="AWUE01018151">
    <property type="protein sequence ID" value="OMO82374.1"/>
    <property type="molecule type" value="Genomic_DNA"/>
</dbReference>
<accession>A0A1R3IIG8</accession>
<feature type="domain" description="Helicase/UvrB N-terminal" evidence="2">
    <location>
        <begin position="299"/>
        <end position="365"/>
    </location>
</feature>
<dbReference type="GO" id="GO:0005524">
    <property type="term" value="F:ATP binding"/>
    <property type="evidence" value="ECO:0007669"/>
    <property type="project" value="InterPro"/>
</dbReference>
<feature type="compositionally biased region" description="Polar residues" evidence="1">
    <location>
        <begin position="106"/>
        <end position="116"/>
    </location>
</feature>
<dbReference type="PANTHER" id="PTHR14074:SF16">
    <property type="entry name" value="ANTIVIRAL INNATE IMMUNE RESPONSE RECEPTOR RIG-I"/>
    <property type="match status" value="1"/>
</dbReference>
<feature type="compositionally biased region" description="Low complexity" evidence="1">
    <location>
        <begin position="71"/>
        <end position="85"/>
    </location>
</feature>
<feature type="compositionally biased region" description="Basic and acidic residues" evidence="1">
    <location>
        <begin position="193"/>
        <end position="236"/>
    </location>
</feature>
<keyword evidence="4" id="KW-1185">Reference proteome</keyword>
<organism evidence="3 4">
    <name type="scientific">Corchorus olitorius</name>
    <dbReference type="NCBI Taxonomy" id="93759"/>
    <lineage>
        <taxon>Eukaryota</taxon>
        <taxon>Viridiplantae</taxon>
        <taxon>Streptophyta</taxon>
        <taxon>Embryophyta</taxon>
        <taxon>Tracheophyta</taxon>
        <taxon>Spermatophyta</taxon>
        <taxon>Magnoliopsida</taxon>
        <taxon>eudicotyledons</taxon>
        <taxon>Gunneridae</taxon>
        <taxon>Pentapetalae</taxon>
        <taxon>rosids</taxon>
        <taxon>malvids</taxon>
        <taxon>Malvales</taxon>
        <taxon>Malvaceae</taxon>
        <taxon>Grewioideae</taxon>
        <taxon>Apeibeae</taxon>
        <taxon>Corchorus</taxon>
    </lineage>
</organism>
<dbReference type="AlphaFoldDB" id="A0A1R3IIG8"/>
<dbReference type="STRING" id="93759.A0A1R3IIG8"/>
<comment type="caution">
    <text evidence="3">The sequence shown here is derived from an EMBL/GenBank/DDBJ whole genome shotgun (WGS) entry which is preliminary data.</text>
</comment>
<evidence type="ECO:0000313" key="3">
    <source>
        <dbReference type="EMBL" id="OMO82374.1"/>
    </source>
</evidence>
<dbReference type="InterPro" id="IPR027417">
    <property type="entry name" value="P-loop_NTPase"/>
</dbReference>
<dbReference type="PANTHER" id="PTHR14074">
    <property type="entry name" value="HELICASE WITH DEATH DOMAIN-RELATED"/>
    <property type="match status" value="1"/>
</dbReference>
<dbReference type="InterPro" id="IPR051363">
    <property type="entry name" value="RLR_Helicase"/>
</dbReference>
<name>A0A1R3IIG8_9ROSI</name>
<evidence type="ECO:0000313" key="4">
    <source>
        <dbReference type="Proteomes" id="UP000187203"/>
    </source>
</evidence>
<feature type="region of interest" description="Disordered" evidence="1">
    <location>
        <begin position="66"/>
        <end position="86"/>
    </location>
</feature>
<reference evidence="4" key="1">
    <citation type="submission" date="2013-09" db="EMBL/GenBank/DDBJ databases">
        <title>Corchorus olitorius genome sequencing.</title>
        <authorList>
            <person name="Alam M."/>
            <person name="Haque M.S."/>
            <person name="Islam M.S."/>
            <person name="Emdad E.M."/>
            <person name="Islam M.M."/>
            <person name="Ahmed B."/>
            <person name="Halim A."/>
            <person name="Hossen Q.M.M."/>
            <person name="Hossain M.Z."/>
            <person name="Ahmed R."/>
            <person name="Khan M.M."/>
            <person name="Islam R."/>
            <person name="Rashid M.M."/>
            <person name="Khan S.A."/>
            <person name="Rahman M.S."/>
            <person name="Alam M."/>
            <person name="Yahiya A.S."/>
            <person name="Khan M.S."/>
            <person name="Azam M.S."/>
            <person name="Haque T."/>
            <person name="Lashkar M.Z.H."/>
            <person name="Akhand A.I."/>
            <person name="Morshed G."/>
            <person name="Roy S."/>
            <person name="Uddin K.S."/>
            <person name="Rabeya T."/>
            <person name="Hossain A.S."/>
            <person name="Chowdhury A."/>
            <person name="Snigdha A.R."/>
            <person name="Mortoza M.S."/>
            <person name="Matin S.A."/>
            <person name="Hoque S.M.E."/>
            <person name="Islam M.K."/>
            <person name="Roy D.K."/>
            <person name="Haider R."/>
            <person name="Moosa M.M."/>
            <person name="Elias S.M."/>
            <person name="Hasan A.M."/>
            <person name="Jahan S."/>
            <person name="Shafiuddin M."/>
            <person name="Mahmood N."/>
            <person name="Shommy N.S."/>
        </authorList>
    </citation>
    <scope>NUCLEOTIDE SEQUENCE [LARGE SCALE GENOMIC DNA]</scope>
    <source>
        <strain evidence="4">cv. O-4</strain>
    </source>
</reference>
<dbReference type="GO" id="GO:0016787">
    <property type="term" value="F:hydrolase activity"/>
    <property type="evidence" value="ECO:0007669"/>
    <property type="project" value="InterPro"/>
</dbReference>
<dbReference type="GO" id="GO:0005737">
    <property type="term" value="C:cytoplasm"/>
    <property type="evidence" value="ECO:0007669"/>
    <property type="project" value="TreeGrafter"/>
</dbReference>
<feature type="compositionally biased region" description="Basic and acidic residues" evidence="1">
    <location>
        <begin position="121"/>
        <end position="132"/>
    </location>
</feature>
<dbReference type="Pfam" id="PF04851">
    <property type="entry name" value="ResIII"/>
    <property type="match status" value="1"/>
</dbReference>